<dbReference type="InterPro" id="IPR053716">
    <property type="entry name" value="Flag_assembly_chemotaxis_eff"/>
</dbReference>
<evidence type="ECO:0000256" key="3">
    <source>
        <dbReference type="ARBA" id="ARBA00020392"/>
    </source>
</evidence>
<keyword evidence="8" id="KW-0653">Protein transport</keyword>
<keyword evidence="11" id="KW-0966">Cell projection</keyword>
<dbReference type="OrthoDB" id="7063004at2"/>
<dbReference type="InterPro" id="IPR012823">
    <property type="entry name" value="Flagell_FliJ"/>
</dbReference>
<keyword evidence="11" id="KW-0282">Flagellum</keyword>
<dbReference type="GO" id="GO:0044781">
    <property type="term" value="P:bacterial-type flagellum organization"/>
    <property type="evidence" value="ECO:0007669"/>
    <property type="project" value="UniProtKB-KW"/>
</dbReference>
<dbReference type="EMBL" id="CP031769">
    <property type="protein sequence ID" value="AXR05745.1"/>
    <property type="molecule type" value="Genomic_DNA"/>
</dbReference>
<comment type="similarity">
    <text evidence="2">Belongs to the FliJ family.</text>
</comment>
<keyword evidence="10" id="KW-1006">Bacterial flagellum protein export</keyword>
<evidence type="ECO:0000256" key="8">
    <source>
        <dbReference type="ARBA" id="ARBA00022927"/>
    </source>
</evidence>
<keyword evidence="7" id="KW-1005">Bacterial flagellum biogenesis</keyword>
<dbReference type="Proteomes" id="UP000262073">
    <property type="component" value="Chromosome"/>
</dbReference>
<dbReference type="PANTHER" id="PTHR38786:SF1">
    <property type="entry name" value="FLAGELLAR FLIJ PROTEIN"/>
    <property type="match status" value="1"/>
</dbReference>
<dbReference type="GO" id="GO:0071973">
    <property type="term" value="P:bacterial-type flagellum-dependent cell motility"/>
    <property type="evidence" value="ECO:0007669"/>
    <property type="project" value="InterPro"/>
</dbReference>
<dbReference type="PRINTS" id="PR01004">
    <property type="entry name" value="FLGFLIJ"/>
</dbReference>
<evidence type="ECO:0000256" key="6">
    <source>
        <dbReference type="ARBA" id="ARBA00022500"/>
    </source>
</evidence>
<comment type="subcellular location">
    <subcellularLocation>
        <location evidence="1">Cell membrane</location>
        <topology evidence="1">Peripheral membrane protein</topology>
        <orientation evidence="1">Cytoplasmic side</orientation>
    </subcellularLocation>
</comment>
<accession>A0A346NJN8</accession>
<protein>
    <recommendedName>
        <fullName evidence="3">Flagellar FliJ protein</fullName>
    </recommendedName>
</protein>
<keyword evidence="12" id="KW-1185">Reference proteome</keyword>
<dbReference type="GO" id="GO:0003774">
    <property type="term" value="F:cytoskeletal motor activity"/>
    <property type="evidence" value="ECO:0007669"/>
    <property type="project" value="InterPro"/>
</dbReference>
<dbReference type="Pfam" id="PF02050">
    <property type="entry name" value="FliJ"/>
    <property type="match status" value="1"/>
</dbReference>
<dbReference type="AlphaFoldDB" id="A0A346NJN8"/>
<dbReference type="InterPro" id="IPR052570">
    <property type="entry name" value="FliJ"/>
</dbReference>
<keyword evidence="6" id="KW-0145">Chemotaxis</keyword>
<evidence type="ECO:0000313" key="12">
    <source>
        <dbReference type="Proteomes" id="UP000262073"/>
    </source>
</evidence>
<evidence type="ECO:0000256" key="10">
    <source>
        <dbReference type="ARBA" id="ARBA00023225"/>
    </source>
</evidence>
<keyword evidence="5" id="KW-1003">Cell membrane</keyword>
<dbReference type="PIRSF" id="PIRSF019404">
    <property type="entry name" value="FliJ"/>
    <property type="match status" value="1"/>
</dbReference>
<gene>
    <name evidence="11" type="primary">fliJ</name>
    <name evidence="11" type="ORF">D0Y50_04745</name>
</gene>
<evidence type="ECO:0000256" key="1">
    <source>
        <dbReference type="ARBA" id="ARBA00004413"/>
    </source>
</evidence>
<evidence type="ECO:0000256" key="5">
    <source>
        <dbReference type="ARBA" id="ARBA00022475"/>
    </source>
</evidence>
<dbReference type="Gene3D" id="1.10.287.1700">
    <property type="match status" value="1"/>
</dbReference>
<evidence type="ECO:0000256" key="7">
    <source>
        <dbReference type="ARBA" id="ARBA00022795"/>
    </source>
</evidence>
<evidence type="ECO:0000256" key="4">
    <source>
        <dbReference type="ARBA" id="ARBA00022448"/>
    </source>
</evidence>
<dbReference type="KEGG" id="salm:D0Y50_04745"/>
<keyword evidence="9" id="KW-0472">Membrane</keyword>
<dbReference type="RefSeq" id="WP_108567847.1">
    <property type="nucleotide sequence ID" value="NZ_CP031769.1"/>
</dbReference>
<name>A0A346NJN8_9ALTE</name>
<dbReference type="GO" id="GO:0005886">
    <property type="term" value="C:plasma membrane"/>
    <property type="evidence" value="ECO:0007669"/>
    <property type="project" value="UniProtKB-SubCell"/>
</dbReference>
<dbReference type="PANTHER" id="PTHR38786">
    <property type="entry name" value="FLAGELLAR FLIJ PROTEIN"/>
    <property type="match status" value="1"/>
</dbReference>
<dbReference type="InterPro" id="IPR018006">
    <property type="entry name" value="Flag_FliJ_proteobac"/>
</dbReference>
<organism evidence="11 12">
    <name type="scientific">Salinimonas sediminis</name>
    <dbReference type="NCBI Taxonomy" id="2303538"/>
    <lineage>
        <taxon>Bacteria</taxon>
        <taxon>Pseudomonadati</taxon>
        <taxon>Pseudomonadota</taxon>
        <taxon>Gammaproteobacteria</taxon>
        <taxon>Alteromonadales</taxon>
        <taxon>Alteromonadaceae</taxon>
        <taxon>Alteromonas/Salinimonas group</taxon>
        <taxon>Salinimonas</taxon>
    </lineage>
</organism>
<dbReference type="GO" id="GO:0015031">
    <property type="term" value="P:protein transport"/>
    <property type="evidence" value="ECO:0007669"/>
    <property type="project" value="UniProtKB-KW"/>
</dbReference>
<dbReference type="GO" id="GO:0009288">
    <property type="term" value="C:bacterial-type flagellum"/>
    <property type="evidence" value="ECO:0007669"/>
    <property type="project" value="InterPro"/>
</dbReference>
<evidence type="ECO:0000313" key="11">
    <source>
        <dbReference type="EMBL" id="AXR05745.1"/>
    </source>
</evidence>
<reference evidence="11 12" key="1">
    <citation type="submission" date="2018-08" db="EMBL/GenBank/DDBJ databases">
        <title>Salinimonas sediminis sp. nov., a piezophilic bacterium isolated from a deep-sea sediment sample from the New Britain Trench.</title>
        <authorList>
            <person name="Cao J."/>
        </authorList>
    </citation>
    <scope>NUCLEOTIDE SEQUENCE [LARGE SCALE GENOMIC DNA]</scope>
    <source>
        <strain evidence="11 12">N102</strain>
    </source>
</reference>
<dbReference type="GO" id="GO:0006935">
    <property type="term" value="P:chemotaxis"/>
    <property type="evidence" value="ECO:0007669"/>
    <property type="project" value="UniProtKB-KW"/>
</dbReference>
<evidence type="ECO:0000256" key="2">
    <source>
        <dbReference type="ARBA" id="ARBA00010004"/>
    </source>
</evidence>
<sequence>MGQLDTVIRVERDREDKAAQALQLAEHTVQQQKQKLSSLQQYRLDYVRQIQQSGRQGGVDARDYHQHLQFVGKLDKACQQQMQIISQARMVVDQRRRQWLEQQKRRKAVDLLIEKKQAEAAVIANRREQDMLDEFANQRFLRAKTNRY</sequence>
<keyword evidence="11" id="KW-0969">Cilium</keyword>
<evidence type="ECO:0000256" key="9">
    <source>
        <dbReference type="ARBA" id="ARBA00023136"/>
    </source>
</evidence>
<dbReference type="NCBIfam" id="TIGR02473">
    <property type="entry name" value="flagell_FliJ"/>
    <property type="match status" value="1"/>
</dbReference>
<keyword evidence="4" id="KW-0813">Transport</keyword>
<proteinExistence type="inferred from homology"/>